<proteinExistence type="predicted"/>
<dbReference type="InterPro" id="IPR013103">
    <property type="entry name" value="RVT_2"/>
</dbReference>
<evidence type="ECO:0000313" key="3">
    <source>
        <dbReference type="Proteomes" id="UP000075243"/>
    </source>
</evidence>
<accession>A0A151S4L0</accession>
<dbReference type="EMBL" id="KQ483470">
    <property type="protein sequence ID" value="KYP49742.1"/>
    <property type="molecule type" value="Genomic_DNA"/>
</dbReference>
<dbReference type="Proteomes" id="UP000075243">
    <property type="component" value="Unassembled WGS sequence"/>
</dbReference>
<reference evidence="2" key="1">
    <citation type="journal article" date="2012" name="Nat. Biotechnol.">
        <title>Draft genome sequence of pigeonpea (Cajanus cajan), an orphan legume crop of resource-poor farmers.</title>
        <authorList>
            <person name="Varshney R.K."/>
            <person name="Chen W."/>
            <person name="Li Y."/>
            <person name="Bharti A.K."/>
            <person name="Saxena R.K."/>
            <person name="Schlueter J.A."/>
            <person name="Donoghue M.T."/>
            <person name="Azam S."/>
            <person name="Fan G."/>
            <person name="Whaley A.M."/>
            <person name="Farmer A.D."/>
            <person name="Sheridan J."/>
            <person name="Iwata A."/>
            <person name="Tuteja R."/>
            <person name="Penmetsa R.V."/>
            <person name="Wu W."/>
            <person name="Upadhyaya H.D."/>
            <person name="Yang S.P."/>
            <person name="Shah T."/>
            <person name="Saxena K.B."/>
            <person name="Michael T."/>
            <person name="McCombie W.R."/>
            <person name="Yang B."/>
            <person name="Zhang G."/>
            <person name="Yang H."/>
            <person name="Wang J."/>
            <person name="Spillane C."/>
            <person name="Cook D.R."/>
            <person name="May G.D."/>
            <person name="Xu X."/>
            <person name="Jackson S.A."/>
        </authorList>
    </citation>
    <scope>NUCLEOTIDE SEQUENCE [LARGE SCALE GENOMIC DNA]</scope>
</reference>
<evidence type="ECO:0000259" key="1">
    <source>
        <dbReference type="Pfam" id="PF07727"/>
    </source>
</evidence>
<keyword evidence="3" id="KW-1185">Reference proteome</keyword>
<protein>
    <submittedName>
        <fullName evidence="2">Retrovirus-related Pol polyprotein from transposon TNT 1-94</fullName>
    </submittedName>
</protein>
<gene>
    <name evidence="2" type="ORF">KK1_028518</name>
</gene>
<evidence type="ECO:0000313" key="2">
    <source>
        <dbReference type="EMBL" id="KYP49742.1"/>
    </source>
</evidence>
<sequence length="67" mass="7569">MNNKTWTVTPLPPGKRVVGCKWIFKIKYNTDGSIARHKARLVAKGFTQTVGLDYLETFSPVIKMTTI</sequence>
<dbReference type="Pfam" id="PF07727">
    <property type="entry name" value="RVT_2"/>
    <property type="match status" value="1"/>
</dbReference>
<dbReference type="OMA" id="YVMFFGS"/>
<feature type="domain" description="Reverse transcriptase Ty1/copia-type" evidence="1">
    <location>
        <begin position="3"/>
        <end position="66"/>
    </location>
</feature>
<dbReference type="AlphaFoldDB" id="A0A151S4L0"/>
<organism evidence="2 3">
    <name type="scientific">Cajanus cajan</name>
    <name type="common">Pigeon pea</name>
    <name type="synonym">Cajanus indicus</name>
    <dbReference type="NCBI Taxonomy" id="3821"/>
    <lineage>
        <taxon>Eukaryota</taxon>
        <taxon>Viridiplantae</taxon>
        <taxon>Streptophyta</taxon>
        <taxon>Embryophyta</taxon>
        <taxon>Tracheophyta</taxon>
        <taxon>Spermatophyta</taxon>
        <taxon>Magnoliopsida</taxon>
        <taxon>eudicotyledons</taxon>
        <taxon>Gunneridae</taxon>
        <taxon>Pentapetalae</taxon>
        <taxon>rosids</taxon>
        <taxon>fabids</taxon>
        <taxon>Fabales</taxon>
        <taxon>Fabaceae</taxon>
        <taxon>Papilionoideae</taxon>
        <taxon>50 kb inversion clade</taxon>
        <taxon>NPAAA clade</taxon>
        <taxon>indigoferoid/millettioid clade</taxon>
        <taxon>Phaseoleae</taxon>
        <taxon>Cajanus</taxon>
    </lineage>
</organism>
<dbReference type="STRING" id="3821.A0A151S4L0"/>
<name>A0A151S4L0_CAJCA</name>
<dbReference type="Gramene" id="C.cajan_28259.t">
    <property type="protein sequence ID" value="C.cajan_28259.t.cds1"/>
    <property type="gene ID" value="C.cajan_28259"/>
</dbReference>